<dbReference type="EMBL" id="DAAMPY010000050">
    <property type="protein sequence ID" value="HAC7695743.1"/>
    <property type="molecule type" value="Genomic_DNA"/>
</dbReference>
<reference evidence="1" key="2">
    <citation type="submission" date="2018-08" db="EMBL/GenBank/DDBJ databases">
        <authorList>
            <consortium name="NCBI Pathogen Detection Project"/>
        </authorList>
    </citation>
    <scope>NUCLEOTIDE SEQUENCE</scope>
    <source>
        <strain evidence="1">SL1_122</strain>
    </source>
</reference>
<name>A0A703SW12_SALER</name>
<dbReference type="AlphaFoldDB" id="A0A703SW12"/>
<reference evidence="1" key="1">
    <citation type="journal article" date="2018" name="Genome Biol.">
        <title>SKESA: strategic k-mer extension for scrupulous assemblies.</title>
        <authorList>
            <person name="Souvorov A."/>
            <person name="Agarwala R."/>
            <person name="Lipman D.J."/>
        </authorList>
    </citation>
    <scope>NUCLEOTIDE SEQUENCE</scope>
    <source>
        <strain evidence="1">SL1_122</strain>
    </source>
</reference>
<protein>
    <submittedName>
        <fullName evidence="1">Uncharacterized protein</fullName>
    </submittedName>
</protein>
<accession>A0A703SW12</accession>
<evidence type="ECO:0000313" key="1">
    <source>
        <dbReference type="EMBL" id="HAC7695743.1"/>
    </source>
</evidence>
<gene>
    <name evidence="1" type="ORF">G0F18_15700</name>
</gene>
<organism evidence="1">
    <name type="scientific">Salmonella enterica</name>
    <name type="common">Salmonella choleraesuis</name>
    <dbReference type="NCBI Taxonomy" id="28901"/>
    <lineage>
        <taxon>Bacteria</taxon>
        <taxon>Pseudomonadati</taxon>
        <taxon>Pseudomonadota</taxon>
        <taxon>Gammaproteobacteria</taxon>
        <taxon>Enterobacterales</taxon>
        <taxon>Enterobacteriaceae</taxon>
        <taxon>Salmonella</taxon>
    </lineage>
</organism>
<proteinExistence type="predicted"/>
<comment type="caution">
    <text evidence="1">The sequence shown here is derived from an EMBL/GenBank/DDBJ whole genome shotgun (WGS) entry which is preliminary data.</text>
</comment>
<sequence>MRQQQDVGQRLCGSQNGLLAQLHENTGIYCPVALRLPGLQNAPGRPDKAFTPLSGITHHQKSKGCARICVTRGRRKVWRGAKPRQ</sequence>